<dbReference type="PROSITE" id="PS50045">
    <property type="entry name" value="SIGMA54_INTERACT_4"/>
    <property type="match status" value="1"/>
</dbReference>
<dbReference type="InterPro" id="IPR058031">
    <property type="entry name" value="AAA_lid_NorR"/>
</dbReference>
<dbReference type="SMART" id="SM00382">
    <property type="entry name" value="AAA"/>
    <property type="match status" value="1"/>
</dbReference>
<dbReference type="GO" id="GO:0000160">
    <property type="term" value="P:phosphorelay signal transduction system"/>
    <property type="evidence" value="ECO:0007669"/>
    <property type="project" value="InterPro"/>
</dbReference>
<dbReference type="PANTHER" id="PTHR32071">
    <property type="entry name" value="TRANSCRIPTIONAL REGULATORY PROTEIN"/>
    <property type="match status" value="1"/>
</dbReference>
<keyword evidence="3" id="KW-0805">Transcription regulation</keyword>
<evidence type="ECO:0000259" key="8">
    <source>
        <dbReference type="PROSITE" id="PS50110"/>
    </source>
</evidence>
<dbReference type="GO" id="GO:0005524">
    <property type="term" value="F:ATP binding"/>
    <property type="evidence" value="ECO:0007669"/>
    <property type="project" value="UniProtKB-KW"/>
</dbReference>
<evidence type="ECO:0000313" key="10">
    <source>
        <dbReference type="Proteomes" id="UP000239867"/>
    </source>
</evidence>
<dbReference type="InterPro" id="IPR002197">
    <property type="entry name" value="HTH_Fis"/>
</dbReference>
<dbReference type="Proteomes" id="UP000239867">
    <property type="component" value="Chromosome"/>
</dbReference>
<evidence type="ECO:0000256" key="2">
    <source>
        <dbReference type="ARBA" id="ARBA00022840"/>
    </source>
</evidence>
<name>A0A2L1GPV0_9BACT</name>
<sequence>MKDHKFHLIAYKWQPGNRREIEAALADSSRITYESDPDTFRLKLGMENYDAIILGIDSDNINTFSMLRGIRRDTPSTPVIIASAVEQPQQIVEAMREGASDFIVAPYLPERIRCSVARVVADSSLNHELNYLRRTQDVVYSFDDVVAETPSFRQLVDNLRKFAAFDAAMLFTGQIGTGKSFLAGAVHFNSARRDKPFIRIKCTNVSEQALESELFGHEAGAFPGADKQRIGRIEQANGGTVYLNEIGDLPLDVQLKLLRLLEEKSFERLGGARTIFTDVRVIAATNSNLARRIAEGRFREDLFYRLNVLPVQVPPLKDRPDCIAPLARKLLGKITGNVCKPISGFTDQAMQLLTSYPWPGNILQLANVIERAVILEDGELITPASLLSPGDLVAAGAAGEEIIPELADSEYALLVRALRECNWVQKRAAQKLGISPRVMNYKIRKFRIAHPGWRRNKGR</sequence>
<dbReference type="Gene3D" id="1.10.10.60">
    <property type="entry name" value="Homeodomain-like"/>
    <property type="match status" value="1"/>
</dbReference>
<proteinExistence type="predicted"/>
<dbReference type="InterPro" id="IPR011006">
    <property type="entry name" value="CheY-like_superfamily"/>
</dbReference>
<evidence type="ECO:0000313" key="9">
    <source>
        <dbReference type="EMBL" id="AVD71666.1"/>
    </source>
</evidence>
<feature type="domain" description="Response regulatory" evidence="8">
    <location>
        <begin position="7"/>
        <end position="120"/>
    </location>
</feature>
<dbReference type="PANTHER" id="PTHR32071:SF21">
    <property type="entry name" value="TRANSCRIPTIONAL REGULATORY PROTEIN FLGR"/>
    <property type="match status" value="1"/>
</dbReference>
<dbReference type="SUPFAM" id="SSF46689">
    <property type="entry name" value="Homeodomain-like"/>
    <property type="match status" value="1"/>
</dbReference>
<dbReference type="PRINTS" id="PR01590">
    <property type="entry name" value="HTHFIS"/>
</dbReference>
<keyword evidence="5" id="KW-0804">Transcription</keyword>
<dbReference type="InterPro" id="IPR002078">
    <property type="entry name" value="Sigma_54_int"/>
</dbReference>
<organism evidence="9 10">
    <name type="scientific">Desulfobulbus oralis</name>
    <dbReference type="NCBI Taxonomy" id="1986146"/>
    <lineage>
        <taxon>Bacteria</taxon>
        <taxon>Pseudomonadati</taxon>
        <taxon>Thermodesulfobacteriota</taxon>
        <taxon>Desulfobulbia</taxon>
        <taxon>Desulfobulbales</taxon>
        <taxon>Desulfobulbaceae</taxon>
        <taxon>Desulfobulbus</taxon>
    </lineage>
</organism>
<dbReference type="InterPro" id="IPR009057">
    <property type="entry name" value="Homeodomain-like_sf"/>
</dbReference>
<dbReference type="Gene3D" id="3.40.50.2300">
    <property type="match status" value="1"/>
</dbReference>
<protein>
    <recommendedName>
        <fullName evidence="11">Sigma-54-dependent Fis family transcriptional regulator</fullName>
    </recommendedName>
</protein>
<dbReference type="AlphaFoldDB" id="A0A2L1GPV0"/>
<evidence type="ECO:0000256" key="1">
    <source>
        <dbReference type="ARBA" id="ARBA00022741"/>
    </source>
</evidence>
<evidence type="ECO:0008006" key="11">
    <source>
        <dbReference type="Google" id="ProtNLM"/>
    </source>
</evidence>
<dbReference type="Gene3D" id="3.40.50.300">
    <property type="entry name" value="P-loop containing nucleotide triphosphate hydrolases"/>
    <property type="match status" value="1"/>
</dbReference>
<dbReference type="InterPro" id="IPR003593">
    <property type="entry name" value="AAA+_ATPase"/>
</dbReference>
<keyword evidence="1" id="KW-0547">Nucleotide-binding</keyword>
<accession>A0A2L1GPV0</accession>
<dbReference type="SUPFAM" id="SSF52540">
    <property type="entry name" value="P-loop containing nucleoside triphosphate hydrolases"/>
    <property type="match status" value="1"/>
</dbReference>
<feature type="domain" description="Sigma-54 factor interaction" evidence="7">
    <location>
        <begin position="145"/>
        <end position="374"/>
    </location>
</feature>
<dbReference type="GO" id="GO:0006355">
    <property type="term" value="P:regulation of DNA-templated transcription"/>
    <property type="evidence" value="ECO:0007669"/>
    <property type="project" value="InterPro"/>
</dbReference>
<dbReference type="Pfam" id="PF02954">
    <property type="entry name" value="HTH_8"/>
    <property type="match status" value="1"/>
</dbReference>
<evidence type="ECO:0000256" key="4">
    <source>
        <dbReference type="ARBA" id="ARBA00023125"/>
    </source>
</evidence>
<dbReference type="KEGG" id="deo:CAY53_09450"/>
<keyword evidence="10" id="KW-1185">Reference proteome</keyword>
<dbReference type="OrthoDB" id="5469578at2"/>
<dbReference type="SUPFAM" id="SSF52172">
    <property type="entry name" value="CheY-like"/>
    <property type="match status" value="1"/>
</dbReference>
<gene>
    <name evidence="9" type="ORF">CAY53_09450</name>
</gene>
<dbReference type="Pfam" id="PF25601">
    <property type="entry name" value="AAA_lid_14"/>
    <property type="match status" value="1"/>
</dbReference>
<keyword evidence="2" id="KW-0067">ATP-binding</keyword>
<dbReference type="CDD" id="cd00009">
    <property type="entry name" value="AAA"/>
    <property type="match status" value="1"/>
</dbReference>
<dbReference type="Pfam" id="PF00158">
    <property type="entry name" value="Sigma54_activat"/>
    <property type="match status" value="1"/>
</dbReference>
<reference evidence="9 10" key="1">
    <citation type="journal article" date="2018" name="MBio">
        <title>Insights into the evolution of host association through the isolation and characterization of a novel human periodontal pathobiont, Desulfobulbus oralis.</title>
        <authorList>
            <person name="Cross K.L."/>
            <person name="Chirania P."/>
            <person name="Xiong W."/>
            <person name="Beall C.J."/>
            <person name="Elkins J.G."/>
            <person name="Giannone R.J."/>
            <person name="Griffen A.L."/>
            <person name="Guss A.M."/>
            <person name="Hettich R.L."/>
            <person name="Joshi S.S."/>
            <person name="Mokrzan E.M."/>
            <person name="Martin R.K."/>
            <person name="Zhulin I.B."/>
            <person name="Leys E.J."/>
            <person name="Podar M."/>
        </authorList>
    </citation>
    <scope>NUCLEOTIDE SEQUENCE [LARGE SCALE GENOMIC DNA]</scope>
    <source>
        <strain evidence="9 10">ORNL</strain>
    </source>
</reference>
<keyword evidence="4" id="KW-0238">DNA-binding</keyword>
<dbReference type="RefSeq" id="WP_104936907.1">
    <property type="nucleotide sequence ID" value="NZ_CP021255.1"/>
</dbReference>
<dbReference type="Gene3D" id="1.10.8.60">
    <property type="match status" value="1"/>
</dbReference>
<dbReference type="Pfam" id="PF00072">
    <property type="entry name" value="Response_reg"/>
    <property type="match status" value="1"/>
</dbReference>
<evidence type="ECO:0000256" key="5">
    <source>
        <dbReference type="ARBA" id="ARBA00023163"/>
    </source>
</evidence>
<evidence type="ECO:0000259" key="7">
    <source>
        <dbReference type="PROSITE" id="PS50045"/>
    </source>
</evidence>
<comment type="caution">
    <text evidence="6">Lacks conserved residue(s) required for the propagation of feature annotation.</text>
</comment>
<dbReference type="PROSITE" id="PS50110">
    <property type="entry name" value="RESPONSE_REGULATORY"/>
    <property type="match status" value="1"/>
</dbReference>
<evidence type="ECO:0000256" key="3">
    <source>
        <dbReference type="ARBA" id="ARBA00023015"/>
    </source>
</evidence>
<evidence type="ECO:0000256" key="6">
    <source>
        <dbReference type="PROSITE-ProRule" id="PRU00169"/>
    </source>
</evidence>
<dbReference type="CDD" id="cd00156">
    <property type="entry name" value="REC"/>
    <property type="match status" value="1"/>
</dbReference>
<dbReference type="GO" id="GO:0043565">
    <property type="term" value="F:sequence-specific DNA binding"/>
    <property type="evidence" value="ECO:0007669"/>
    <property type="project" value="InterPro"/>
</dbReference>
<dbReference type="InterPro" id="IPR027417">
    <property type="entry name" value="P-loop_NTPase"/>
</dbReference>
<dbReference type="FunFam" id="3.40.50.300:FF:000006">
    <property type="entry name" value="DNA-binding transcriptional regulator NtrC"/>
    <property type="match status" value="1"/>
</dbReference>
<dbReference type="InterPro" id="IPR001789">
    <property type="entry name" value="Sig_transdc_resp-reg_receiver"/>
</dbReference>
<dbReference type="EMBL" id="CP021255">
    <property type="protein sequence ID" value="AVD71666.1"/>
    <property type="molecule type" value="Genomic_DNA"/>
</dbReference>